<protein>
    <recommendedName>
        <fullName evidence="4">DUF2130 domain-containing protein</fullName>
    </recommendedName>
</protein>
<evidence type="ECO:0000313" key="2">
    <source>
        <dbReference type="EMBL" id="OGK26914.1"/>
    </source>
</evidence>
<gene>
    <name evidence="2" type="ORF">A3C28_02020</name>
</gene>
<dbReference type="Proteomes" id="UP000178597">
    <property type="component" value="Unassembled WGS sequence"/>
</dbReference>
<dbReference type="EMBL" id="MFZP01000033">
    <property type="protein sequence ID" value="OGK26914.1"/>
    <property type="molecule type" value="Genomic_DNA"/>
</dbReference>
<evidence type="ECO:0000256" key="1">
    <source>
        <dbReference type="SAM" id="Coils"/>
    </source>
</evidence>
<name>A0A1F7H7L9_9BACT</name>
<comment type="caution">
    <text evidence="2">The sequence shown here is derived from an EMBL/GenBank/DDBJ whole genome shotgun (WGS) entry which is preliminary data.</text>
</comment>
<dbReference type="InterPro" id="IPR019219">
    <property type="entry name" value="DUF2130"/>
</dbReference>
<dbReference type="AlphaFoldDB" id="A0A1F7H7L9"/>
<accession>A0A1F7H7L9</accession>
<keyword evidence="1" id="KW-0175">Coiled coil</keyword>
<organism evidence="2 3">
    <name type="scientific">Candidatus Roizmanbacteria bacterium RIFCSPHIGHO2_02_FULL_39_9</name>
    <dbReference type="NCBI Taxonomy" id="1802040"/>
    <lineage>
        <taxon>Bacteria</taxon>
        <taxon>Candidatus Roizmaniibacteriota</taxon>
    </lineage>
</organism>
<sequence>MNNQIRCPYCNKSFEPTDAYKHELEEKLIRDTQGKHQEEIEKLKREKQELSEAKEKEIEVVKKQVAEKAKIEARESVTKELKDREDQIAQLKKRAEEAEEEELKVRKEKRELEESKRKFELEKQRQLDEEREKIRVDAKKEAEDGMLLTLAQEKKRNEDAQKQILELQRKLQQGSQQAQGEVLELDLEERLKTAFIYDEVSPIGKGIEGGDIIQKVRNQAGKVAGTILWETKRAKWSPSWLPKLREDGRKFDATLVVLVSVNLPKETDNFQVTDNVIVTSYKYALPLAGILRRDVMKIASAKFATENKDEKLEFLYQYLQSEAFRSRFEAFAEGVVEMQSDLLTEKRVMERSWKRRETQIIRTINNVSKMYGELQGIMGSALPDIKILQLESGENE</sequence>
<feature type="coiled-coil region" evidence="1">
    <location>
        <begin position="29"/>
        <end position="177"/>
    </location>
</feature>
<dbReference type="Pfam" id="PF09903">
    <property type="entry name" value="DUF2130"/>
    <property type="match status" value="1"/>
</dbReference>
<evidence type="ECO:0008006" key="4">
    <source>
        <dbReference type="Google" id="ProtNLM"/>
    </source>
</evidence>
<proteinExistence type="predicted"/>
<reference evidence="2 3" key="1">
    <citation type="journal article" date="2016" name="Nat. Commun.">
        <title>Thousands of microbial genomes shed light on interconnected biogeochemical processes in an aquifer system.</title>
        <authorList>
            <person name="Anantharaman K."/>
            <person name="Brown C.T."/>
            <person name="Hug L.A."/>
            <person name="Sharon I."/>
            <person name="Castelle C.J."/>
            <person name="Probst A.J."/>
            <person name="Thomas B.C."/>
            <person name="Singh A."/>
            <person name="Wilkins M.J."/>
            <person name="Karaoz U."/>
            <person name="Brodie E.L."/>
            <person name="Williams K.H."/>
            <person name="Hubbard S.S."/>
            <person name="Banfield J.F."/>
        </authorList>
    </citation>
    <scope>NUCLEOTIDE SEQUENCE [LARGE SCALE GENOMIC DNA]</scope>
</reference>
<evidence type="ECO:0000313" key="3">
    <source>
        <dbReference type="Proteomes" id="UP000178597"/>
    </source>
</evidence>